<dbReference type="GO" id="GO:0007166">
    <property type="term" value="P:cell surface receptor signaling pathway"/>
    <property type="evidence" value="ECO:0007669"/>
    <property type="project" value="UniProtKB-ARBA"/>
</dbReference>
<feature type="binding site" evidence="17">
    <location>
        <position position="513"/>
    </location>
    <ligand>
        <name>L-glutamate</name>
        <dbReference type="ChEBI" id="CHEBI:29985"/>
    </ligand>
</feature>
<dbReference type="Pfam" id="PF10613">
    <property type="entry name" value="Lig_chan-Glu_bd"/>
    <property type="match status" value="1"/>
</dbReference>
<evidence type="ECO:0000256" key="1">
    <source>
        <dbReference type="ARBA" id="ARBA00008685"/>
    </source>
</evidence>
<name>A0A9Q0YPY9_HOLLE</name>
<keyword evidence="10 24" id="KW-0675">Receptor</keyword>
<evidence type="ECO:0000256" key="14">
    <source>
        <dbReference type="ARBA" id="ARBA00023303"/>
    </source>
</evidence>
<keyword evidence="9 20" id="KW-0472">Membrane</keyword>
<evidence type="ECO:0000256" key="16">
    <source>
        <dbReference type="ARBA" id="ARBA00072754"/>
    </source>
</evidence>
<dbReference type="InterPro" id="IPR015683">
    <property type="entry name" value="Ionotropic_Glu_rcpt"/>
</dbReference>
<evidence type="ECO:0000256" key="9">
    <source>
        <dbReference type="ARBA" id="ARBA00023136"/>
    </source>
</evidence>
<dbReference type="FunFam" id="1.10.287.70:FF:000064">
    <property type="entry name" value="Glutamate receptor ionotropic, kainate"/>
    <property type="match status" value="1"/>
</dbReference>
<feature type="binding site" evidence="17">
    <location>
        <position position="508"/>
    </location>
    <ligand>
        <name>L-glutamate</name>
        <dbReference type="ChEBI" id="CHEBI:29985"/>
    </ligand>
</feature>
<keyword evidence="7" id="KW-0770">Synapse</keyword>
<evidence type="ECO:0000256" key="18">
    <source>
        <dbReference type="PIRSR" id="PIRSR601508-2"/>
    </source>
</evidence>
<feature type="chain" id="PRO_5040171663" description="Glutamate receptor 1" evidence="21">
    <location>
        <begin position="26"/>
        <end position="899"/>
    </location>
</feature>
<dbReference type="InterPro" id="IPR001508">
    <property type="entry name" value="Iono_Glu_rcpt_met"/>
</dbReference>
<keyword evidence="5 21" id="KW-0732">Signal</keyword>
<feature type="site" description="Interaction with the cone snail toxin Con-ikot-ikot" evidence="18">
    <location>
        <position position="685"/>
    </location>
</feature>
<dbReference type="GO" id="GO:0045211">
    <property type="term" value="C:postsynaptic membrane"/>
    <property type="evidence" value="ECO:0007669"/>
    <property type="project" value="UniProtKB-SubCell"/>
</dbReference>
<reference evidence="24" key="1">
    <citation type="submission" date="2021-10" db="EMBL/GenBank/DDBJ databases">
        <title>Tropical sea cucumber genome reveals ecological adaptation and Cuvierian tubules defense mechanism.</title>
        <authorList>
            <person name="Chen T."/>
        </authorList>
    </citation>
    <scope>NUCLEOTIDE SEQUENCE</scope>
    <source>
        <strain evidence="24">Nanhai2018</strain>
        <tissue evidence="24">Muscle</tissue>
    </source>
</reference>
<evidence type="ECO:0000256" key="19">
    <source>
        <dbReference type="PIRSR" id="PIRSR601508-3"/>
    </source>
</evidence>
<evidence type="ECO:0000256" key="11">
    <source>
        <dbReference type="ARBA" id="ARBA00023180"/>
    </source>
</evidence>
<keyword evidence="3" id="KW-1003">Cell membrane</keyword>
<evidence type="ECO:0000256" key="15">
    <source>
        <dbReference type="ARBA" id="ARBA00034104"/>
    </source>
</evidence>
<dbReference type="Pfam" id="PF00060">
    <property type="entry name" value="Lig_chan"/>
    <property type="match status" value="1"/>
</dbReference>
<feature type="binding site" evidence="17">
    <location>
        <position position="679"/>
    </location>
    <ligand>
        <name>L-glutamate</name>
        <dbReference type="ChEBI" id="CHEBI:29985"/>
    </ligand>
</feature>
<evidence type="ECO:0000256" key="10">
    <source>
        <dbReference type="ARBA" id="ARBA00023170"/>
    </source>
</evidence>
<feature type="binding site" evidence="17">
    <location>
        <position position="728"/>
    </location>
    <ligand>
        <name>L-glutamate</name>
        <dbReference type="ChEBI" id="CHEBI:29985"/>
    </ligand>
</feature>
<organism evidence="24 25">
    <name type="scientific">Holothuria leucospilota</name>
    <name type="common">Black long sea cucumber</name>
    <name type="synonym">Mertensiothuria leucospilota</name>
    <dbReference type="NCBI Taxonomy" id="206669"/>
    <lineage>
        <taxon>Eukaryota</taxon>
        <taxon>Metazoa</taxon>
        <taxon>Echinodermata</taxon>
        <taxon>Eleutherozoa</taxon>
        <taxon>Echinozoa</taxon>
        <taxon>Holothuroidea</taxon>
        <taxon>Aspidochirotacea</taxon>
        <taxon>Aspidochirotida</taxon>
        <taxon>Holothuriidae</taxon>
        <taxon>Holothuria</taxon>
    </lineage>
</organism>
<evidence type="ECO:0000256" key="3">
    <source>
        <dbReference type="ARBA" id="ARBA00022475"/>
    </source>
</evidence>
<dbReference type="InterPro" id="IPR028082">
    <property type="entry name" value="Peripla_BP_I"/>
</dbReference>
<evidence type="ECO:0000256" key="7">
    <source>
        <dbReference type="ARBA" id="ARBA00023018"/>
    </source>
</evidence>
<dbReference type="GO" id="GO:0005230">
    <property type="term" value="F:extracellular ligand-gated monoatomic ion channel activity"/>
    <property type="evidence" value="ECO:0007669"/>
    <property type="project" value="UniProtKB-ARBA"/>
</dbReference>
<dbReference type="GO" id="GO:0004888">
    <property type="term" value="F:transmembrane signaling receptor activity"/>
    <property type="evidence" value="ECO:0007669"/>
    <property type="project" value="UniProtKB-ARBA"/>
</dbReference>
<feature type="domain" description="Ionotropic glutamate receptor C-terminal" evidence="22">
    <location>
        <begin position="420"/>
        <end position="792"/>
    </location>
</feature>
<feature type="transmembrane region" description="Helical" evidence="20">
    <location>
        <begin position="816"/>
        <end position="837"/>
    </location>
</feature>
<evidence type="ECO:0000313" key="24">
    <source>
        <dbReference type="EMBL" id="KAJ8026422.1"/>
    </source>
</evidence>
<keyword evidence="11" id="KW-0325">Glycoprotein</keyword>
<keyword evidence="6 20" id="KW-1133">Transmembrane helix</keyword>
<dbReference type="Pfam" id="PF01094">
    <property type="entry name" value="ANF_receptor"/>
    <property type="match status" value="1"/>
</dbReference>
<dbReference type="FunFam" id="3.40.190.10:FF:000072">
    <property type="entry name" value="glutamate receptor ionotropic, kainate 4"/>
    <property type="match status" value="1"/>
</dbReference>
<proteinExistence type="inferred from homology"/>
<dbReference type="PANTHER" id="PTHR18966">
    <property type="entry name" value="IONOTROPIC GLUTAMATE RECEPTOR"/>
    <property type="match status" value="1"/>
</dbReference>
<keyword evidence="12" id="KW-0628">Postsynaptic cell membrane</keyword>
<evidence type="ECO:0000256" key="17">
    <source>
        <dbReference type="PIRSR" id="PIRSR601508-1"/>
    </source>
</evidence>
<sequence>MHLGNTRKWTFMNLCLVSLVAVSIAQEITIGGIFPKGEEDMERAFRFAIHKVNEAAKFDPQLFPLQGRVRYTSGNSTVNTTKEACIQLETGVNVLFGPSSGLDAYAIRSVANLLHVPFINVDWVANPPTDPGDLTVNFYPQGNFIGRAVLALVLKYKWRKMVLVYEEDDALVRLQDLLHHSATVKDAQSFSISLIRMNPQKYRQALKKVKFSGFNFVIVDCSRDSIPHMLENMLELQMLASQYHYIFTSLDIFSMDLKRYSEGGAEVAVFHVIDRSNKNTADVMDIWRENSTTPLLGNGTEYQLAGLSSWAALTYDAMHAVSYASSSLNVSRDLKPESMSCQEIGNWSQNGVNLYNFIKDVDFDGLTGRVNFTDGLRTSPTLEISTIDEGGLQRKGTWNESRGVYFDPILPNETSITNRTLRVTTVLENPYVMMKKTEEGTPLVGNDQYEGYCIELIQYIADIVGFNYEIHLVADGDYGNEDPETGEWNGMVGELIRGDADLAVAPLTISYVREEVMDFSKPYMYLGITILYRYPEPQNPGVFSFLNPLAFDVWMYVVMAYLAVSLTVFLLARFSPYEWYNSHPCNPEYDEVDNQFNLLSCMWFAFGGLMQQGSELNPKAFSTRVLSGFWWFFSLILVSSYTANLAAFLTVERMVSPIQSADDLAKQTEIQYGTRKGGSTETFFKRSDIPTYKTMWEYMSTRPNVFSDTYENGIGRVLKNKDYAFLMESTMAEYVISQHCKNLTQIGGLLNSRGYGVGLPRGSPFRDEITSAILKLQENDVLLTMKNKWWKQGKCVREESSKEDANELGVENIGGIFLVLIAGLIIGILVAIGEFVWKSKQNAEIDRKTLCGEMMAGLRFACRCNGKRRPSMFPEAKYQPPYTTTNGQMIALSENVHMK</sequence>
<dbReference type="InterPro" id="IPR019594">
    <property type="entry name" value="Glu/Gly-bd"/>
</dbReference>
<evidence type="ECO:0000259" key="22">
    <source>
        <dbReference type="SMART" id="SM00079"/>
    </source>
</evidence>
<keyword evidence="4 20" id="KW-0812">Transmembrane</keyword>
<dbReference type="OrthoDB" id="5984008at2759"/>
<evidence type="ECO:0000256" key="12">
    <source>
        <dbReference type="ARBA" id="ARBA00023257"/>
    </source>
</evidence>
<feature type="binding site" evidence="17">
    <location>
        <position position="680"/>
    </location>
    <ligand>
        <name>L-glutamate</name>
        <dbReference type="ChEBI" id="CHEBI:29985"/>
    </ligand>
</feature>
<dbReference type="InterPro" id="IPR001320">
    <property type="entry name" value="Iontro_rcpt_C"/>
</dbReference>
<feature type="domain" description="Ionotropic glutamate receptor L-glutamate and glycine-binding" evidence="23">
    <location>
        <begin position="430"/>
        <end position="497"/>
    </location>
</feature>
<keyword evidence="25" id="KW-1185">Reference proteome</keyword>
<protein>
    <recommendedName>
        <fullName evidence="16">Glutamate receptor 1</fullName>
    </recommendedName>
</protein>
<feature type="transmembrane region" description="Helical" evidence="20">
    <location>
        <begin position="629"/>
        <end position="651"/>
    </location>
</feature>
<dbReference type="InterPro" id="IPR001828">
    <property type="entry name" value="ANF_lig-bd_rcpt"/>
</dbReference>
<evidence type="ECO:0000256" key="8">
    <source>
        <dbReference type="ARBA" id="ARBA00023065"/>
    </source>
</evidence>
<feature type="disulfide bond" evidence="19">
    <location>
        <begin position="85"/>
        <end position="341"/>
    </location>
</feature>
<evidence type="ECO:0000256" key="2">
    <source>
        <dbReference type="ARBA" id="ARBA00022448"/>
    </source>
</evidence>
<dbReference type="Gene3D" id="3.40.50.2300">
    <property type="match status" value="2"/>
</dbReference>
<evidence type="ECO:0000259" key="23">
    <source>
        <dbReference type="SMART" id="SM00918"/>
    </source>
</evidence>
<feature type="site" description="Interaction with the cone snail toxin Con-ikot-ikot" evidence="18">
    <location>
        <position position="775"/>
    </location>
</feature>
<dbReference type="EMBL" id="JAIZAY010000016">
    <property type="protein sequence ID" value="KAJ8026422.1"/>
    <property type="molecule type" value="Genomic_DNA"/>
</dbReference>
<evidence type="ECO:0000256" key="4">
    <source>
        <dbReference type="ARBA" id="ARBA00022692"/>
    </source>
</evidence>
<feature type="signal peptide" evidence="21">
    <location>
        <begin position="1"/>
        <end position="25"/>
    </location>
</feature>
<dbReference type="Proteomes" id="UP001152320">
    <property type="component" value="Chromosome 16"/>
</dbReference>
<dbReference type="Gene3D" id="1.10.287.70">
    <property type="match status" value="1"/>
</dbReference>
<evidence type="ECO:0000256" key="6">
    <source>
        <dbReference type="ARBA" id="ARBA00022989"/>
    </source>
</evidence>
<comment type="similarity">
    <text evidence="1">Belongs to the glutamate-gated ion channel (TC 1.A.10.1) family.</text>
</comment>
<evidence type="ECO:0000256" key="21">
    <source>
        <dbReference type="SAM" id="SignalP"/>
    </source>
</evidence>
<evidence type="ECO:0000256" key="5">
    <source>
        <dbReference type="ARBA" id="ARBA00022729"/>
    </source>
</evidence>
<keyword evidence="14" id="KW-0407">Ion channel</keyword>
<accession>A0A9Q0YPY9</accession>
<dbReference type="GO" id="GO:0034702">
    <property type="term" value="C:monoatomic ion channel complex"/>
    <property type="evidence" value="ECO:0007669"/>
    <property type="project" value="UniProtKB-ARBA"/>
</dbReference>
<dbReference type="FunFam" id="3.40.190.10:FF:000060">
    <property type="entry name" value="Glutamate receptor ionotropic, kainate 1"/>
    <property type="match status" value="1"/>
</dbReference>
<dbReference type="PRINTS" id="PR00177">
    <property type="entry name" value="NMDARECEPTOR"/>
</dbReference>
<dbReference type="Gene3D" id="3.40.190.10">
    <property type="entry name" value="Periplasmic binding protein-like II"/>
    <property type="match status" value="2"/>
</dbReference>
<evidence type="ECO:0000256" key="20">
    <source>
        <dbReference type="SAM" id="Phobius"/>
    </source>
</evidence>
<feature type="site" description="Crucial to convey clamshell closure to channel opening" evidence="18">
    <location>
        <position position="658"/>
    </location>
</feature>
<feature type="binding site" evidence="17">
    <location>
        <position position="506"/>
    </location>
    <ligand>
        <name>L-glutamate</name>
        <dbReference type="ChEBI" id="CHEBI:29985"/>
    </ligand>
</feature>
<comment type="subcellular location">
    <subcellularLocation>
        <location evidence="15">Postsynaptic cell membrane</location>
        <topology evidence="15">Multi-pass membrane protein</topology>
    </subcellularLocation>
</comment>
<dbReference type="SMART" id="SM00079">
    <property type="entry name" value="PBPe"/>
    <property type="match status" value="1"/>
</dbReference>
<dbReference type="SMART" id="SM00918">
    <property type="entry name" value="Lig_chan-Glu_bd"/>
    <property type="match status" value="1"/>
</dbReference>
<dbReference type="AlphaFoldDB" id="A0A9Q0YPY9"/>
<comment type="caution">
    <text evidence="24">The sequence shown here is derived from an EMBL/GenBank/DDBJ whole genome shotgun (WGS) entry which is preliminary data.</text>
</comment>
<feature type="disulfide bond" evidence="19">
    <location>
        <begin position="740"/>
        <end position="795"/>
    </location>
</feature>
<evidence type="ECO:0000256" key="13">
    <source>
        <dbReference type="ARBA" id="ARBA00023286"/>
    </source>
</evidence>
<keyword evidence="8" id="KW-0406">Ion transport</keyword>
<keyword evidence="19" id="KW-1015">Disulfide bond</keyword>
<evidence type="ECO:0000313" key="25">
    <source>
        <dbReference type="Proteomes" id="UP001152320"/>
    </source>
</evidence>
<keyword evidence="2" id="KW-0813">Transport</keyword>
<dbReference type="SUPFAM" id="SSF53822">
    <property type="entry name" value="Periplasmic binding protein-like I"/>
    <property type="match status" value="1"/>
</dbReference>
<keyword evidence="13" id="KW-1071">Ligand-gated ion channel</keyword>
<feature type="transmembrane region" description="Helical" evidence="20">
    <location>
        <begin position="553"/>
        <end position="572"/>
    </location>
</feature>
<gene>
    <name evidence="24" type="ORF">HOLleu_31233</name>
</gene>
<dbReference type="SUPFAM" id="SSF53850">
    <property type="entry name" value="Periplasmic binding protein-like II"/>
    <property type="match status" value="1"/>
</dbReference>